<dbReference type="InterPro" id="IPR028281">
    <property type="entry name" value="Sirohaem_synthase_central"/>
</dbReference>
<dbReference type="GO" id="GO:0043115">
    <property type="term" value="F:precorrin-2 dehydrogenase activity"/>
    <property type="evidence" value="ECO:0007669"/>
    <property type="project" value="UniProtKB-EC"/>
</dbReference>
<dbReference type="Pfam" id="PF14824">
    <property type="entry name" value="Sirohm_synth_M"/>
    <property type="match status" value="1"/>
</dbReference>
<organism evidence="11 12">
    <name type="scientific">Achromobacter denitrificans</name>
    <name type="common">Alcaligenes denitrificans</name>
    <dbReference type="NCBI Taxonomy" id="32002"/>
    <lineage>
        <taxon>Bacteria</taxon>
        <taxon>Pseudomonadati</taxon>
        <taxon>Pseudomonadota</taxon>
        <taxon>Betaproteobacteria</taxon>
        <taxon>Burkholderiales</taxon>
        <taxon>Alcaligenaceae</taxon>
        <taxon>Achromobacter</taxon>
    </lineage>
</organism>
<gene>
    <name evidence="11" type="ORF">FOC81_22350</name>
</gene>
<evidence type="ECO:0000256" key="7">
    <source>
        <dbReference type="ARBA" id="ARBA00023268"/>
    </source>
</evidence>
<evidence type="ECO:0000256" key="2">
    <source>
        <dbReference type="ARBA" id="ARBA00012400"/>
    </source>
</evidence>
<proteinExistence type="predicted"/>
<dbReference type="InterPro" id="IPR035996">
    <property type="entry name" value="4pyrrol_Methylase_sf"/>
</dbReference>
<name>A0A6N0JRU5_ACHDE</name>
<evidence type="ECO:0000313" key="11">
    <source>
        <dbReference type="EMBL" id="QKQ49298.1"/>
    </source>
</evidence>
<dbReference type="EC" id="1.3.1.76" evidence="2"/>
<feature type="domain" description="Sirohaem synthase dimerisation" evidence="9">
    <location>
        <begin position="156"/>
        <end position="211"/>
    </location>
</feature>
<reference evidence="11 12" key="1">
    <citation type="submission" date="2020-05" db="EMBL/GenBank/DDBJ databases">
        <title>FDA dAtabase for Regulatory Grade micrObial Sequences (FDA-ARGOS): Supporting development and validation of Infectious Disease Dx tests.</title>
        <authorList>
            <person name="Sproer C."/>
            <person name="Gronow S."/>
            <person name="Severitt S."/>
            <person name="Schroder I."/>
            <person name="Tallon L."/>
            <person name="Sadzewicz L."/>
            <person name="Zhao X."/>
            <person name="Vavikolanu K."/>
            <person name="Mehta A."/>
            <person name="Aluvathingal J."/>
            <person name="Nadendla S."/>
            <person name="Myers T."/>
            <person name="Yan Y."/>
            <person name="Sichtig H."/>
        </authorList>
    </citation>
    <scope>NUCLEOTIDE SEQUENCE [LARGE SCALE GENOMIC DNA]</scope>
    <source>
        <strain evidence="11 12">FDAARGOS_787</strain>
    </source>
</reference>
<dbReference type="NCBIfam" id="TIGR01470">
    <property type="entry name" value="cysG_Nterm"/>
    <property type="match status" value="1"/>
</dbReference>
<dbReference type="Pfam" id="PF10414">
    <property type="entry name" value="CysG_dimeriser"/>
    <property type="match status" value="1"/>
</dbReference>
<dbReference type="InterPro" id="IPR036291">
    <property type="entry name" value="NAD(P)-bd_dom_sf"/>
</dbReference>
<dbReference type="GO" id="GO:0019354">
    <property type="term" value="P:siroheme biosynthetic process"/>
    <property type="evidence" value="ECO:0007669"/>
    <property type="project" value="UniProtKB-UniPathway"/>
</dbReference>
<dbReference type="UniPathway" id="UPA00262">
    <property type="reaction ID" value="UER00222"/>
</dbReference>
<dbReference type="InterPro" id="IPR028161">
    <property type="entry name" value="Met8-like"/>
</dbReference>
<keyword evidence="7" id="KW-0511">Multifunctional enzyme</keyword>
<keyword evidence="5" id="KW-0456">Lyase</keyword>
<dbReference type="FunFam" id="3.30.160.110:FF:000001">
    <property type="entry name" value="Siroheme synthase"/>
    <property type="match status" value="1"/>
</dbReference>
<evidence type="ECO:0000313" key="12">
    <source>
        <dbReference type="Proteomes" id="UP000509782"/>
    </source>
</evidence>
<protein>
    <recommendedName>
        <fullName evidence="2">precorrin-2 dehydrogenase</fullName>
        <ecNumber evidence="2">1.3.1.76</ecNumber>
    </recommendedName>
</protein>
<dbReference type="SUPFAM" id="SSF53790">
    <property type="entry name" value="Tetrapyrrole methylase"/>
    <property type="match status" value="1"/>
</dbReference>
<feature type="domain" description="Siroheme synthase central" evidence="10">
    <location>
        <begin position="125"/>
        <end position="150"/>
    </location>
</feature>
<dbReference type="RefSeq" id="WP_174716944.1">
    <property type="nucleotide sequence ID" value="NZ_CP054569.1"/>
</dbReference>
<keyword evidence="3" id="KW-0560">Oxidoreductase</keyword>
<evidence type="ECO:0000259" key="10">
    <source>
        <dbReference type="Pfam" id="PF14824"/>
    </source>
</evidence>
<dbReference type="Pfam" id="PF13241">
    <property type="entry name" value="NAD_binding_7"/>
    <property type="match status" value="1"/>
</dbReference>
<dbReference type="InterPro" id="IPR019478">
    <property type="entry name" value="Sirohaem_synthase_dimer_dom"/>
</dbReference>
<dbReference type="InterPro" id="IPR037115">
    <property type="entry name" value="Sirohaem_synt_dimer_dom_sf"/>
</dbReference>
<dbReference type="Gene3D" id="3.40.1010.10">
    <property type="entry name" value="Cobalt-precorrin-4 Transmethylase, Domain 1"/>
    <property type="match status" value="1"/>
</dbReference>
<dbReference type="Gene3D" id="1.10.8.210">
    <property type="entry name" value="Sirohaem synthase, dimerisation domain"/>
    <property type="match status" value="1"/>
</dbReference>
<evidence type="ECO:0000256" key="1">
    <source>
        <dbReference type="ARBA" id="ARBA00005010"/>
    </source>
</evidence>
<sequence>MANAPPTLFPVFFNLADRRVAVVGGGAVAERKVGLLLGTGAAIVVVAPALTPWLRDAADAGSLEHVPAPFTPTSLDGAWLVVAATDQGGVNQAVAAAARERRIPCNVVDDPVLSTIQVPAIIDRSPLVVAVSSGGSAPMLARRIRERLESLLDESTGDLARFVARYRSRIVRRFRDLDARRDFYDWMLDGPLPGLLAAGEGRRACLTLEAAMDGESAARIGSATILAAADGPVDLLTLRALRALNQADLVAHVPAVNPAILDKARRDAARIALKGQGLRSEPDASGDDGLAWLVRHVKSGKRATLLLGTAHDPQLLARRIVARGVPCTVL</sequence>
<dbReference type="InterPro" id="IPR014777">
    <property type="entry name" value="4pyrrole_Mease_sub1"/>
</dbReference>
<dbReference type="Proteomes" id="UP000509782">
    <property type="component" value="Chromosome"/>
</dbReference>
<evidence type="ECO:0000256" key="8">
    <source>
        <dbReference type="ARBA" id="ARBA00047561"/>
    </source>
</evidence>
<dbReference type="PANTHER" id="PTHR35330">
    <property type="entry name" value="SIROHEME BIOSYNTHESIS PROTEIN MET8"/>
    <property type="match status" value="1"/>
</dbReference>
<evidence type="ECO:0000256" key="5">
    <source>
        <dbReference type="ARBA" id="ARBA00023239"/>
    </source>
</evidence>
<dbReference type="SUPFAM" id="SSF75615">
    <property type="entry name" value="Siroheme synthase middle domains-like"/>
    <property type="match status" value="1"/>
</dbReference>
<dbReference type="InterPro" id="IPR006367">
    <property type="entry name" value="Sirohaem_synthase_N"/>
</dbReference>
<dbReference type="EMBL" id="CP054569">
    <property type="protein sequence ID" value="QKQ49298.1"/>
    <property type="molecule type" value="Genomic_DNA"/>
</dbReference>
<dbReference type="Gene3D" id="3.30.160.110">
    <property type="entry name" value="Siroheme synthase, domain 2"/>
    <property type="match status" value="1"/>
</dbReference>
<evidence type="ECO:0000256" key="4">
    <source>
        <dbReference type="ARBA" id="ARBA00023027"/>
    </source>
</evidence>
<dbReference type="GO" id="GO:0004325">
    <property type="term" value="F:ferrochelatase activity"/>
    <property type="evidence" value="ECO:0007669"/>
    <property type="project" value="InterPro"/>
</dbReference>
<dbReference type="AlphaFoldDB" id="A0A6N0JRU5"/>
<dbReference type="GO" id="GO:0008168">
    <property type="term" value="F:methyltransferase activity"/>
    <property type="evidence" value="ECO:0007669"/>
    <property type="project" value="InterPro"/>
</dbReference>
<keyword evidence="6" id="KW-0627">Porphyrin biosynthesis</keyword>
<dbReference type="SUPFAM" id="SSF51735">
    <property type="entry name" value="NAD(P)-binding Rossmann-fold domains"/>
    <property type="match status" value="1"/>
</dbReference>
<evidence type="ECO:0000256" key="6">
    <source>
        <dbReference type="ARBA" id="ARBA00023244"/>
    </source>
</evidence>
<evidence type="ECO:0000259" key="9">
    <source>
        <dbReference type="Pfam" id="PF10414"/>
    </source>
</evidence>
<dbReference type="PANTHER" id="PTHR35330:SF1">
    <property type="entry name" value="SIROHEME BIOSYNTHESIS PROTEIN MET8"/>
    <property type="match status" value="1"/>
</dbReference>
<comment type="catalytic activity">
    <reaction evidence="8">
        <text>precorrin-2 + NAD(+) = sirohydrochlorin + NADH + 2 H(+)</text>
        <dbReference type="Rhea" id="RHEA:15613"/>
        <dbReference type="ChEBI" id="CHEBI:15378"/>
        <dbReference type="ChEBI" id="CHEBI:57540"/>
        <dbReference type="ChEBI" id="CHEBI:57945"/>
        <dbReference type="ChEBI" id="CHEBI:58351"/>
        <dbReference type="ChEBI" id="CHEBI:58827"/>
        <dbReference type="EC" id="1.3.1.76"/>
    </reaction>
</comment>
<accession>A0A6N0JRU5</accession>
<comment type="pathway">
    <text evidence="1">Porphyrin-containing compound metabolism; siroheme biosynthesis; sirohydrochlorin from precorrin-2: step 1/1.</text>
</comment>
<dbReference type="Gene3D" id="3.40.50.720">
    <property type="entry name" value="NAD(P)-binding Rossmann-like Domain"/>
    <property type="match status" value="1"/>
</dbReference>
<evidence type="ECO:0000256" key="3">
    <source>
        <dbReference type="ARBA" id="ARBA00023002"/>
    </source>
</evidence>
<keyword evidence="4" id="KW-0520">NAD</keyword>